<dbReference type="Pfam" id="PF06858">
    <property type="entry name" value="NOG1"/>
    <property type="match status" value="1"/>
</dbReference>
<dbReference type="InterPro" id="IPR010674">
    <property type="entry name" value="NOG1_Rossman_fold_dom"/>
</dbReference>
<evidence type="ECO:0000313" key="3">
    <source>
        <dbReference type="Proteomes" id="UP000516437"/>
    </source>
</evidence>
<accession>A0A6A1WKN8</accession>
<feature type="non-terminal residue" evidence="2">
    <location>
        <position position="1"/>
    </location>
</feature>
<feature type="domain" description="Nucleolar GTP-binding protein 1 Rossman-fold" evidence="1">
    <location>
        <begin position="45"/>
        <end position="83"/>
    </location>
</feature>
<dbReference type="AlphaFoldDB" id="A0A6A1WKN8"/>
<gene>
    <name evidence="2" type="ORF">CJ030_MR1G027558</name>
</gene>
<proteinExistence type="predicted"/>
<dbReference type="OrthoDB" id="415015at2759"/>
<name>A0A6A1WKN8_9ROSI</name>
<evidence type="ECO:0000313" key="2">
    <source>
        <dbReference type="EMBL" id="KAB1225036.1"/>
    </source>
</evidence>
<organism evidence="2 3">
    <name type="scientific">Morella rubra</name>
    <name type="common">Chinese bayberry</name>
    <dbReference type="NCBI Taxonomy" id="262757"/>
    <lineage>
        <taxon>Eukaryota</taxon>
        <taxon>Viridiplantae</taxon>
        <taxon>Streptophyta</taxon>
        <taxon>Embryophyta</taxon>
        <taxon>Tracheophyta</taxon>
        <taxon>Spermatophyta</taxon>
        <taxon>Magnoliopsida</taxon>
        <taxon>eudicotyledons</taxon>
        <taxon>Gunneridae</taxon>
        <taxon>Pentapetalae</taxon>
        <taxon>rosids</taxon>
        <taxon>fabids</taxon>
        <taxon>Fagales</taxon>
        <taxon>Myricaceae</taxon>
        <taxon>Morella</taxon>
    </lineage>
</organism>
<dbReference type="EMBL" id="RXIC02000019">
    <property type="protein sequence ID" value="KAB1225036.1"/>
    <property type="molecule type" value="Genomic_DNA"/>
</dbReference>
<dbReference type="Proteomes" id="UP000516437">
    <property type="component" value="Chromosome 1"/>
</dbReference>
<dbReference type="GO" id="GO:0005525">
    <property type="term" value="F:GTP binding"/>
    <property type="evidence" value="ECO:0007669"/>
    <property type="project" value="InterPro"/>
</dbReference>
<evidence type="ECO:0000259" key="1">
    <source>
        <dbReference type="Pfam" id="PF06858"/>
    </source>
</evidence>
<dbReference type="Gene3D" id="3.40.50.300">
    <property type="entry name" value="P-loop containing nucleotide triphosphate hydrolases"/>
    <property type="match status" value="1"/>
</dbReference>
<keyword evidence="3" id="KW-1185">Reference proteome</keyword>
<reference evidence="2 3" key="1">
    <citation type="journal article" date="2019" name="Plant Biotechnol. J.">
        <title>The red bayberry genome and genetic basis of sex determination.</title>
        <authorList>
            <person name="Jia H.M."/>
            <person name="Jia H.J."/>
            <person name="Cai Q.L."/>
            <person name="Wang Y."/>
            <person name="Zhao H.B."/>
            <person name="Yang W.F."/>
            <person name="Wang G.Y."/>
            <person name="Li Y.H."/>
            <person name="Zhan D.L."/>
            <person name="Shen Y.T."/>
            <person name="Niu Q.F."/>
            <person name="Chang L."/>
            <person name="Qiu J."/>
            <person name="Zhao L."/>
            <person name="Xie H.B."/>
            <person name="Fu W.Y."/>
            <person name="Jin J."/>
            <person name="Li X.W."/>
            <person name="Jiao Y."/>
            <person name="Zhou C.C."/>
            <person name="Tu T."/>
            <person name="Chai C.Y."/>
            <person name="Gao J.L."/>
            <person name="Fan L.J."/>
            <person name="van de Weg E."/>
            <person name="Wang J.Y."/>
            <person name="Gao Z.S."/>
        </authorList>
    </citation>
    <scope>NUCLEOTIDE SEQUENCE [LARGE SCALE GENOMIC DNA]</scope>
    <source>
        <tissue evidence="2">Leaves</tissue>
    </source>
</reference>
<comment type="caution">
    <text evidence="2">The sequence shown here is derived from an EMBL/GenBank/DDBJ whole genome shotgun (WGS) entry which is preliminary data.</text>
</comment>
<dbReference type="PANTHER" id="PTHR45759">
    <property type="entry name" value="NUCLEOLAR GTP-BINDING PROTEIN 1"/>
    <property type="match status" value="1"/>
</dbReference>
<sequence>QTLRAMPVVDLETPTLCLVGAPNVGKVIFGLHTLYRKAREDRNNLEKLTLAVLSHLRTAILCVHDLSGECGTSRSDQCDLLEKSPVVFITEDENLDHVELTSYWKLGPDGAIHVSIKSEAGLSELKVRVHDLLASQMAKIRSQKDKEEDLVST</sequence>
<protein>
    <recommendedName>
        <fullName evidence="1">Nucleolar GTP-binding protein 1 Rossman-fold domain-containing protein</fullName>
    </recommendedName>
</protein>
<dbReference type="InterPro" id="IPR027417">
    <property type="entry name" value="P-loop_NTPase"/>
</dbReference>